<organism evidence="2 3">
    <name type="scientific">Dysosmobacter acutus</name>
    <dbReference type="NCBI Taxonomy" id="2841504"/>
    <lineage>
        <taxon>Bacteria</taxon>
        <taxon>Bacillati</taxon>
        <taxon>Bacillota</taxon>
        <taxon>Clostridia</taxon>
        <taxon>Eubacteriales</taxon>
        <taxon>Oscillospiraceae</taxon>
        <taxon>Dysosmobacter</taxon>
    </lineage>
</organism>
<evidence type="ECO:0000313" key="2">
    <source>
        <dbReference type="EMBL" id="MBU5627733.1"/>
    </source>
</evidence>
<accession>A0ABS6FCE0</accession>
<reference evidence="2 3" key="1">
    <citation type="submission" date="2021-06" db="EMBL/GenBank/DDBJ databases">
        <authorList>
            <person name="Sun Q."/>
            <person name="Li D."/>
        </authorList>
    </citation>
    <scope>NUCLEOTIDE SEQUENCE [LARGE SCALE GENOMIC DNA]</scope>
    <source>
        <strain evidence="2 3">MSJ-2</strain>
    </source>
</reference>
<evidence type="ECO:0000313" key="3">
    <source>
        <dbReference type="Proteomes" id="UP000787672"/>
    </source>
</evidence>
<name>A0ABS6FCE0_9FIRM</name>
<sequence>MTRGEAAQALSISVDTLDELRGAGKIRAVHIGARVYYSPDELKSFITKEGDLKC</sequence>
<dbReference type="InterPro" id="IPR041657">
    <property type="entry name" value="HTH_17"/>
</dbReference>
<evidence type="ECO:0000259" key="1">
    <source>
        <dbReference type="Pfam" id="PF12728"/>
    </source>
</evidence>
<gene>
    <name evidence="2" type="ORF">KQI82_12515</name>
</gene>
<dbReference type="Proteomes" id="UP000787672">
    <property type="component" value="Unassembled WGS sequence"/>
</dbReference>
<comment type="caution">
    <text evidence="2">The sequence shown here is derived from an EMBL/GenBank/DDBJ whole genome shotgun (WGS) entry which is preliminary data.</text>
</comment>
<dbReference type="EMBL" id="JAHLQN010000001">
    <property type="protein sequence ID" value="MBU5627733.1"/>
    <property type="molecule type" value="Genomic_DNA"/>
</dbReference>
<dbReference type="Pfam" id="PF12728">
    <property type="entry name" value="HTH_17"/>
    <property type="match status" value="1"/>
</dbReference>
<keyword evidence="3" id="KW-1185">Reference proteome</keyword>
<proteinExistence type="predicted"/>
<protein>
    <submittedName>
        <fullName evidence="2">Helix-turn-helix domain-containing protein</fullName>
    </submittedName>
</protein>
<feature type="domain" description="Helix-turn-helix" evidence="1">
    <location>
        <begin position="1"/>
        <end position="48"/>
    </location>
</feature>